<keyword evidence="2" id="KW-1185">Reference proteome</keyword>
<proteinExistence type="predicted"/>
<sequence>MQTVVTCYATMAHMNTLRGIYSENLRGLICHITSHDRPREKGEVVVVAGGLQLSQEFGSGGTASAPADSPEVKRFEDTVISNVAYRSYPTVSKRSVLATIDGFVDKFRTHGFPGKASNLRKLADRYVQCDYFRKPIKVRLDLCRKA</sequence>
<reference evidence="1 2" key="1">
    <citation type="submission" date="2024-07" db="EMBL/GenBank/DDBJ databases">
        <title>Chromosome-level genome assembly of the water stick insect Ranatra chinensis (Heteroptera: Nepidae).</title>
        <authorList>
            <person name="Liu X."/>
        </authorList>
    </citation>
    <scope>NUCLEOTIDE SEQUENCE [LARGE SCALE GENOMIC DNA]</scope>
    <source>
        <strain evidence="1">Cailab_2021Rc</strain>
        <tissue evidence="1">Muscle</tissue>
    </source>
</reference>
<comment type="caution">
    <text evidence="1">The sequence shown here is derived from an EMBL/GenBank/DDBJ whole genome shotgun (WGS) entry which is preliminary data.</text>
</comment>
<evidence type="ECO:0000313" key="2">
    <source>
        <dbReference type="Proteomes" id="UP001558652"/>
    </source>
</evidence>
<protein>
    <submittedName>
        <fullName evidence="1">Uncharacterized protein</fullName>
    </submittedName>
</protein>
<dbReference type="AlphaFoldDB" id="A0ABD0XXG1"/>
<accession>A0ABD0XXG1</accession>
<organism evidence="1 2">
    <name type="scientific">Ranatra chinensis</name>
    <dbReference type="NCBI Taxonomy" id="642074"/>
    <lineage>
        <taxon>Eukaryota</taxon>
        <taxon>Metazoa</taxon>
        <taxon>Ecdysozoa</taxon>
        <taxon>Arthropoda</taxon>
        <taxon>Hexapoda</taxon>
        <taxon>Insecta</taxon>
        <taxon>Pterygota</taxon>
        <taxon>Neoptera</taxon>
        <taxon>Paraneoptera</taxon>
        <taxon>Hemiptera</taxon>
        <taxon>Heteroptera</taxon>
        <taxon>Panheteroptera</taxon>
        <taxon>Nepomorpha</taxon>
        <taxon>Nepidae</taxon>
        <taxon>Ranatrinae</taxon>
        <taxon>Ranatra</taxon>
    </lineage>
</organism>
<dbReference type="EMBL" id="JBFDAA010000020">
    <property type="protein sequence ID" value="KAL1115030.1"/>
    <property type="molecule type" value="Genomic_DNA"/>
</dbReference>
<name>A0ABD0XXG1_9HEMI</name>
<evidence type="ECO:0000313" key="1">
    <source>
        <dbReference type="EMBL" id="KAL1115030.1"/>
    </source>
</evidence>
<gene>
    <name evidence="1" type="ORF">AAG570_007061</name>
</gene>
<dbReference type="Proteomes" id="UP001558652">
    <property type="component" value="Unassembled WGS sequence"/>
</dbReference>